<dbReference type="PANTHER" id="PTHR46576">
    <property type="entry name" value="BROMO ADJACENT HOMOLOGY DOMAIN-CONTAINING 1 PROTEIN"/>
    <property type="match status" value="1"/>
</dbReference>
<feature type="region of interest" description="Disordered" evidence="1">
    <location>
        <begin position="612"/>
        <end position="632"/>
    </location>
</feature>
<dbReference type="GO" id="GO:0045892">
    <property type="term" value="P:negative regulation of DNA-templated transcription"/>
    <property type="evidence" value="ECO:0007669"/>
    <property type="project" value="TreeGrafter"/>
</dbReference>
<dbReference type="Gene3D" id="2.30.30.490">
    <property type="match status" value="1"/>
</dbReference>
<feature type="compositionally biased region" description="Polar residues" evidence="1">
    <location>
        <begin position="623"/>
        <end position="632"/>
    </location>
</feature>
<dbReference type="Proteomes" id="UP001431783">
    <property type="component" value="Unassembled WGS sequence"/>
</dbReference>
<dbReference type="AlphaFoldDB" id="A0AAW1TK01"/>
<keyword evidence="4" id="KW-1185">Reference proteome</keyword>
<feature type="compositionally biased region" description="Low complexity" evidence="1">
    <location>
        <begin position="105"/>
        <end position="120"/>
    </location>
</feature>
<evidence type="ECO:0000256" key="1">
    <source>
        <dbReference type="SAM" id="MobiDB-lite"/>
    </source>
</evidence>
<dbReference type="SMART" id="SM00439">
    <property type="entry name" value="BAH"/>
    <property type="match status" value="1"/>
</dbReference>
<dbReference type="GO" id="GO:0003682">
    <property type="term" value="F:chromatin binding"/>
    <property type="evidence" value="ECO:0007669"/>
    <property type="project" value="InterPro"/>
</dbReference>
<dbReference type="Pfam" id="PF01426">
    <property type="entry name" value="BAH"/>
    <property type="match status" value="1"/>
</dbReference>
<feature type="domain" description="BAH" evidence="2">
    <location>
        <begin position="814"/>
        <end position="967"/>
    </location>
</feature>
<dbReference type="EMBL" id="JARQZJ010000002">
    <property type="protein sequence ID" value="KAK9870053.1"/>
    <property type="molecule type" value="Genomic_DNA"/>
</dbReference>
<feature type="region of interest" description="Disordered" evidence="1">
    <location>
        <begin position="95"/>
        <end position="166"/>
    </location>
</feature>
<sequence length="968" mass="108619">MDTSTKSKCRYVLVIPTRCIKVIVREKAVPRRCESFLDLQLRMQIYESGLRLRFGKWIVCETHVDLTRYDLMEALLPRSVNRYYQPAGPLITVPLGHGQPPLAKSAPLSETSPTTPSPLSSHPPHPASSTNGDSSDSEVIITSVTAGKDVAPPPQAHSSYRYTQYPPNVPPPSYSYPYSSHYYHPTPPPPPTYSPHDVCYSSGQYVHPKFTPTAYRRYLGGPQYYPPNPPPPTQDIYSVPPTHAQPSQQVVTTTPVSGSGTPYQPSMGPPPPSTLMEPYPPTLVETYPSHYYPGYPPGPVSTCYSHAPPPRAVPFINGAYQSCPCPMQSCPKNGLTGPLTGDSKRSNTLPKNSMPPLPPVALALPKEPTSDGPPSPARGSAGMPPPPSPAGATYQQQPTPPTKQESISPSNEIPVEKRRKARVGKAMVRSNMQNTMLLMCNPIPANCVKREIESPKEKEIITVPEKEEVALNVETKATTEFKTAIPQPVEEVVAPPPKEPVQPEPPVKIEEKPTEMMKEEPKLEPVISTVGENVKVKNMKRKLSLSIEGKEEITSSPPKKQKTEIKSNGSYKNLIKKNTSSIRINNGRRKLIQESRIPHQLLSRATLINRRKAQNKRKLCSSKEPTNTNKSKQLKTTNAALSINSNKQNCKTIEVENCEYLADSKENIKRGSFTQQNVKSNQKLAPTLLDNLIAKNSVDRTIECVISDAIRTNVPKKVEKVKQVKEPLVPTSIITKTSTKKTCKSATNRRKKTKCNKDLVRLHLDVPQKSLHTLRWSNGWSWEGESFDAKVFLNSDETTVVRKCYPSMRHHSGDLIEVRDCVLLKAGARRNELPFVAKIAALWENPEDGEMMMSLLWYYRPEHTEQGRLPIDQPDEVFASRHKDSNSVACIDDKCFVLTFNEYCRYRRHLRRLEEGIEEETSPCIPLPEPYPRSQRQPPEEMKISPEMVFFCRRVYDFRQKRMFKNPT</sequence>
<comment type="caution">
    <text evidence="3">The sequence shown here is derived from an EMBL/GenBank/DDBJ whole genome shotgun (WGS) entry which is preliminary data.</text>
</comment>
<evidence type="ECO:0000259" key="2">
    <source>
        <dbReference type="PROSITE" id="PS51038"/>
    </source>
</evidence>
<evidence type="ECO:0000313" key="3">
    <source>
        <dbReference type="EMBL" id="KAK9870053.1"/>
    </source>
</evidence>
<proteinExistence type="predicted"/>
<protein>
    <recommendedName>
        <fullName evidence="2">BAH domain-containing protein</fullName>
    </recommendedName>
</protein>
<reference evidence="3 4" key="1">
    <citation type="submission" date="2023-03" db="EMBL/GenBank/DDBJ databases">
        <title>Genome insight into feeding habits of ladybird beetles.</title>
        <authorList>
            <person name="Li H.-S."/>
            <person name="Huang Y.-H."/>
            <person name="Pang H."/>
        </authorList>
    </citation>
    <scope>NUCLEOTIDE SEQUENCE [LARGE SCALE GENOMIC DNA]</scope>
    <source>
        <strain evidence="3">SYSU_2023b</strain>
        <tissue evidence="3">Whole body</tissue>
    </source>
</reference>
<organism evidence="3 4">
    <name type="scientific">Henosepilachna vigintioctopunctata</name>
    <dbReference type="NCBI Taxonomy" id="420089"/>
    <lineage>
        <taxon>Eukaryota</taxon>
        <taxon>Metazoa</taxon>
        <taxon>Ecdysozoa</taxon>
        <taxon>Arthropoda</taxon>
        <taxon>Hexapoda</taxon>
        <taxon>Insecta</taxon>
        <taxon>Pterygota</taxon>
        <taxon>Neoptera</taxon>
        <taxon>Endopterygota</taxon>
        <taxon>Coleoptera</taxon>
        <taxon>Polyphaga</taxon>
        <taxon>Cucujiformia</taxon>
        <taxon>Coccinelloidea</taxon>
        <taxon>Coccinellidae</taxon>
        <taxon>Epilachninae</taxon>
        <taxon>Epilachnini</taxon>
        <taxon>Henosepilachna</taxon>
    </lineage>
</organism>
<dbReference type="InterPro" id="IPR001025">
    <property type="entry name" value="BAH_dom"/>
</dbReference>
<gene>
    <name evidence="3" type="ORF">WA026_006147</name>
</gene>
<evidence type="ECO:0000313" key="4">
    <source>
        <dbReference type="Proteomes" id="UP001431783"/>
    </source>
</evidence>
<dbReference type="GO" id="GO:0005677">
    <property type="term" value="C:chromatin silencing complex"/>
    <property type="evidence" value="ECO:0007669"/>
    <property type="project" value="TreeGrafter"/>
</dbReference>
<dbReference type="GO" id="GO:0031507">
    <property type="term" value="P:heterochromatin formation"/>
    <property type="evidence" value="ECO:0007669"/>
    <property type="project" value="TreeGrafter"/>
</dbReference>
<dbReference type="InterPro" id="IPR043151">
    <property type="entry name" value="BAH_sf"/>
</dbReference>
<dbReference type="InterPro" id="IPR053032">
    <property type="entry name" value="BAH_domain-containing"/>
</dbReference>
<dbReference type="PROSITE" id="PS51038">
    <property type="entry name" value="BAH"/>
    <property type="match status" value="1"/>
</dbReference>
<name>A0AAW1TK01_9CUCU</name>
<dbReference type="PANTHER" id="PTHR46576:SF1">
    <property type="entry name" value="BROMO ADJACENT HOMOLOGY DOMAIN-CONTAINING 1 PROTEIN"/>
    <property type="match status" value="1"/>
</dbReference>
<dbReference type="GO" id="GO:0000976">
    <property type="term" value="F:transcription cis-regulatory region binding"/>
    <property type="evidence" value="ECO:0007669"/>
    <property type="project" value="TreeGrafter"/>
</dbReference>
<accession>A0AAW1TK01</accession>
<feature type="region of interest" description="Disordered" evidence="1">
    <location>
        <begin position="336"/>
        <end position="421"/>
    </location>
</feature>